<sequence>MTQADRTYVRGRSLDPTAPRAAGEDDLPHQRNLPELPGGWTCFKSEPWLPMKGPVVEGHYYATAPYLAWDLRDEFKHLDLAKQLMQMVSAETPEALVQKVEEQIAIHDTCCFHRYTHKK</sequence>
<accession>A0ABN2XW78</accession>
<organism evidence="2 3">
    <name type="scientific">Streptomyces synnematoformans</name>
    <dbReference type="NCBI Taxonomy" id="415721"/>
    <lineage>
        <taxon>Bacteria</taxon>
        <taxon>Bacillati</taxon>
        <taxon>Actinomycetota</taxon>
        <taxon>Actinomycetes</taxon>
        <taxon>Kitasatosporales</taxon>
        <taxon>Streptomycetaceae</taxon>
        <taxon>Streptomyces</taxon>
    </lineage>
</organism>
<comment type="caution">
    <text evidence="2">The sequence shown here is derived from an EMBL/GenBank/DDBJ whole genome shotgun (WGS) entry which is preliminary data.</text>
</comment>
<dbReference type="Proteomes" id="UP001500443">
    <property type="component" value="Unassembled WGS sequence"/>
</dbReference>
<dbReference type="RefSeq" id="WP_344289487.1">
    <property type="nucleotide sequence ID" value="NZ_BAAAPF010000042.1"/>
</dbReference>
<reference evidence="2 3" key="1">
    <citation type="journal article" date="2019" name="Int. J. Syst. Evol. Microbiol.">
        <title>The Global Catalogue of Microorganisms (GCM) 10K type strain sequencing project: providing services to taxonomists for standard genome sequencing and annotation.</title>
        <authorList>
            <consortium name="The Broad Institute Genomics Platform"/>
            <consortium name="The Broad Institute Genome Sequencing Center for Infectious Disease"/>
            <person name="Wu L."/>
            <person name="Ma J."/>
        </authorList>
    </citation>
    <scope>NUCLEOTIDE SEQUENCE [LARGE SCALE GENOMIC DNA]</scope>
    <source>
        <strain evidence="2 3">JCM 15481</strain>
    </source>
</reference>
<feature type="region of interest" description="Disordered" evidence="1">
    <location>
        <begin position="1"/>
        <end position="32"/>
    </location>
</feature>
<evidence type="ECO:0000313" key="2">
    <source>
        <dbReference type="EMBL" id="GAA2118651.1"/>
    </source>
</evidence>
<gene>
    <name evidence="2" type="ORF">GCM10009802_20410</name>
</gene>
<protein>
    <submittedName>
        <fullName evidence="2">Uncharacterized protein</fullName>
    </submittedName>
</protein>
<evidence type="ECO:0000313" key="3">
    <source>
        <dbReference type="Proteomes" id="UP001500443"/>
    </source>
</evidence>
<keyword evidence="3" id="KW-1185">Reference proteome</keyword>
<dbReference type="EMBL" id="BAAAPF010000042">
    <property type="protein sequence ID" value="GAA2118651.1"/>
    <property type="molecule type" value="Genomic_DNA"/>
</dbReference>
<evidence type="ECO:0000256" key="1">
    <source>
        <dbReference type="SAM" id="MobiDB-lite"/>
    </source>
</evidence>
<name>A0ABN2XW78_9ACTN</name>
<proteinExistence type="predicted"/>